<protein>
    <recommendedName>
        <fullName evidence="7">Dihydrolipoamide acetyltransferase component of pyruvate dehydrogenase complex</fullName>
        <ecNumber evidence="7">2.3.1.-</ecNumber>
    </recommendedName>
</protein>
<dbReference type="PROSITE" id="PS00189">
    <property type="entry name" value="LIPOYL"/>
    <property type="match status" value="1"/>
</dbReference>
<organism evidence="11 12">
    <name type="scientific">Pseudobacteriovorax antillogorgiicola</name>
    <dbReference type="NCBI Taxonomy" id="1513793"/>
    <lineage>
        <taxon>Bacteria</taxon>
        <taxon>Pseudomonadati</taxon>
        <taxon>Bdellovibrionota</taxon>
        <taxon>Oligoflexia</taxon>
        <taxon>Oligoflexales</taxon>
        <taxon>Pseudobacteriovoracaceae</taxon>
        <taxon>Pseudobacteriovorax</taxon>
    </lineage>
</organism>
<feature type="compositionally biased region" description="Polar residues" evidence="8">
    <location>
        <begin position="161"/>
        <end position="177"/>
    </location>
</feature>
<keyword evidence="12" id="KW-1185">Reference proteome</keyword>
<dbReference type="AlphaFoldDB" id="A0A1Y6BB55"/>
<dbReference type="OrthoDB" id="5289324at2"/>
<evidence type="ECO:0000256" key="2">
    <source>
        <dbReference type="ARBA" id="ARBA00007317"/>
    </source>
</evidence>
<dbReference type="InterPro" id="IPR003016">
    <property type="entry name" value="2-oxoA_DH_lipoyl-BS"/>
</dbReference>
<comment type="subunit">
    <text evidence="3">Forms a 24-polypeptide structural core with octahedral symmetry.</text>
</comment>
<evidence type="ECO:0000256" key="5">
    <source>
        <dbReference type="ARBA" id="ARBA00022823"/>
    </source>
</evidence>
<evidence type="ECO:0000256" key="6">
    <source>
        <dbReference type="ARBA" id="ARBA00023315"/>
    </source>
</evidence>
<evidence type="ECO:0000313" key="11">
    <source>
        <dbReference type="EMBL" id="SME94242.1"/>
    </source>
</evidence>
<dbReference type="PANTHER" id="PTHR43178:SF5">
    <property type="entry name" value="LIPOAMIDE ACYLTRANSFERASE COMPONENT OF BRANCHED-CHAIN ALPHA-KETO ACID DEHYDROGENASE COMPLEX, MITOCHONDRIAL"/>
    <property type="match status" value="1"/>
</dbReference>
<feature type="compositionally biased region" description="Polar residues" evidence="8">
    <location>
        <begin position="86"/>
        <end position="102"/>
    </location>
</feature>
<dbReference type="SUPFAM" id="SSF47005">
    <property type="entry name" value="Peripheral subunit-binding domain of 2-oxo acid dehydrogenase complex"/>
    <property type="match status" value="1"/>
</dbReference>
<feature type="compositionally biased region" description="Low complexity" evidence="8">
    <location>
        <begin position="103"/>
        <end position="118"/>
    </location>
</feature>
<keyword evidence="4 7" id="KW-0808">Transferase</keyword>
<dbReference type="InterPro" id="IPR000089">
    <property type="entry name" value="Biotin_lipoyl"/>
</dbReference>
<sequence>MATTEVLLPLMGEGVNEATVSSWLVQVGDRVQKDAPLLEVSTDKVDTEIPAPADGFLIQASVKEGDTVEVNQVLGIIADDRDESVRQSTGGQQAQAVTSSPTPSNVTASSNPAAATSADQSNIKSSPLVRKIAQEQGIDLAQVVGTGLHGRITKKDVLAHQEQQSAPAAVPTQKSSTPVPAAVPADTAMAHPGLSTSTDDQGREYLEGVEVQRQPMSRMRCLIADHMVESVRTSPHVTTVFEMDMHKVVRMREAYKDRFFKEEGFKLTYTPFLIHAAVEAVKKFPIVNSSLDGYDLLLKKDINIGCAVALDGGLIVPVIKKAGELSLLGIARRLNDLVVRARSKKLKPDEVQGGTFSITNPGGYGSLTSNPIINQPQVAILGVGTIVKRPVVVDDMIAIRPQMMASLTFDHRVIDGEVGAKYLAAMKEALENYDTPPL</sequence>
<proteinExistence type="inferred from homology"/>
<evidence type="ECO:0000256" key="4">
    <source>
        <dbReference type="ARBA" id="ARBA00022679"/>
    </source>
</evidence>
<dbReference type="RefSeq" id="WP_132315550.1">
    <property type="nucleotide sequence ID" value="NZ_FWZT01000002.1"/>
</dbReference>
<evidence type="ECO:0000313" key="12">
    <source>
        <dbReference type="Proteomes" id="UP000192907"/>
    </source>
</evidence>
<feature type="region of interest" description="Disordered" evidence="8">
    <location>
        <begin position="81"/>
        <end position="124"/>
    </location>
</feature>
<dbReference type="InterPro" id="IPR036625">
    <property type="entry name" value="E3-bd_dom_sf"/>
</dbReference>
<dbReference type="Pfam" id="PF00198">
    <property type="entry name" value="2-oxoacid_dh"/>
    <property type="match status" value="1"/>
</dbReference>
<dbReference type="EC" id="2.3.1.-" evidence="7"/>
<dbReference type="InterPro" id="IPR050743">
    <property type="entry name" value="2-oxoacid_DH_E2_comp"/>
</dbReference>
<dbReference type="Proteomes" id="UP000192907">
    <property type="component" value="Unassembled WGS sequence"/>
</dbReference>
<dbReference type="STRING" id="1513793.SAMN06296036_102104"/>
<dbReference type="InterPro" id="IPR023213">
    <property type="entry name" value="CAT-like_dom_sf"/>
</dbReference>
<evidence type="ECO:0000259" key="9">
    <source>
        <dbReference type="PROSITE" id="PS50968"/>
    </source>
</evidence>
<dbReference type="Gene3D" id="3.30.559.10">
    <property type="entry name" value="Chloramphenicol acetyltransferase-like domain"/>
    <property type="match status" value="1"/>
</dbReference>
<feature type="domain" description="Lipoyl-binding" evidence="9">
    <location>
        <begin position="3"/>
        <end position="78"/>
    </location>
</feature>
<keyword evidence="6 7" id="KW-0012">Acyltransferase</keyword>
<dbReference type="GO" id="GO:0005737">
    <property type="term" value="C:cytoplasm"/>
    <property type="evidence" value="ECO:0007669"/>
    <property type="project" value="TreeGrafter"/>
</dbReference>
<evidence type="ECO:0000256" key="7">
    <source>
        <dbReference type="RuleBase" id="RU003423"/>
    </source>
</evidence>
<dbReference type="PROSITE" id="PS51826">
    <property type="entry name" value="PSBD"/>
    <property type="match status" value="1"/>
</dbReference>
<dbReference type="Gene3D" id="4.10.320.10">
    <property type="entry name" value="E3-binding domain"/>
    <property type="match status" value="1"/>
</dbReference>
<dbReference type="GO" id="GO:0031405">
    <property type="term" value="F:lipoic acid binding"/>
    <property type="evidence" value="ECO:0007669"/>
    <property type="project" value="TreeGrafter"/>
</dbReference>
<keyword evidence="5 7" id="KW-0450">Lipoyl</keyword>
<evidence type="ECO:0000256" key="3">
    <source>
        <dbReference type="ARBA" id="ARBA00011484"/>
    </source>
</evidence>
<dbReference type="Pfam" id="PF00364">
    <property type="entry name" value="Biotin_lipoyl"/>
    <property type="match status" value="1"/>
</dbReference>
<dbReference type="InterPro" id="IPR001078">
    <property type="entry name" value="2-oxoacid_DH_actylTfrase"/>
</dbReference>
<name>A0A1Y6BB55_9BACT</name>
<feature type="region of interest" description="Disordered" evidence="8">
    <location>
        <begin position="160"/>
        <end position="180"/>
    </location>
</feature>
<accession>A0A1Y6BB55</accession>
<dbReference type="Pfam" id="PF02817">
    <property type="entry name" value="E3_binding"/>
    <property type="match status" value="1"/>
</dbReference>
<dbReference type="Gene3D" id="2.40.50.100">
    <property type="match status" value="1"/>
</dbReference>
<reference evidence="12" key="1">
    <citation type="submission" date="2017-04" db="EMBL/GenBank/DDBJ databases">
        <authorList>
            <person name="Varghese N."/>
            <person name="Submissions S."/>
        </authorList>
    </citation>
    <scope>NUCLEOTIDE SEQUENCE [LARGE SCALE GENOMIC DNA]</scope>
    <source>
        <strain evidence="12">RKEM611</strain>
    </source>
</reference>
<evidence type="ECO:0000256" key="8">
    <source>
        <dbReference type="SAM" id="MobiDB-lite"/>
    </source>
</evidence>
<comment type="similarity">
    <text evidence="2 7">Belongs to the 2-oxoacid dehydrogenase family.</text>
</comment>
<dbReference type="EMBL" id="FWZT01000002">
    <property type="protein sequence ID" value="SME94242.1"/>
    <property type="molecule type" value="Genomic_DNA"/>
</dbReference>
<dbReference type="FunFam" id="3.30.559.10:FF:000007">
    <property type="entry name" value="Dihydrolipoamide acetyltransferase component of pyruvate dehydrogenase complex"/>
    <property type="match status" value="1"/>
</dbReference>
<dbReference type="GO" id="GO:0016407">
    <property type="term" value="F:acetyltransferase activity"/>
    <property type="evidence" value="ECO:0007669"/>
    <property type="project" value="TreeGrafter"/>
</dbReference>
<dbReference type="SUPFAM" id="SSF52777">
    <property type="entry name" value="CoA-dependent acyltransferases"/>
    <property type="match status" value="1"/>
</dbReference>
<dbReference type="CDD" id="cd06849">
    <property type="entry name" value="lipoyl_domain"/>
    <property type="match status" value="1"/>
</dbReference>
<gene>
    <name evidence="11" type="ORF">SAMN06296036_102104</name>
</gene>
<dbReference type="PROSITE" id="PS50968">
    <property type="entry name" value="BIOTINYL_LIPOYL"/>
    <property type="match status" value="1"/>
</dbReference>
<dbReference type="InterPro" id="IPR004167">
    <property type="entry name" value="PSBD"/>
</dbReference>
<feature type="domain" description="Peripheral subunit-binding (PSBD)" evidence="10">
    <location>
        <begin position="124"/>
        <end position="161"/>
    </location>
</feature>
<comment type="cofactor">
    <cofactor evidence="1 7">
        <name>(R)-lipoate</name>
        <dbReference type="ChEBI" id="CHEBI:83088"/>
    </cofactor>
</comment>
<dbReference type="SUPFAM" id="SSF51230">
    <property type="entry name" value="Single hybrid motif"/>
    <property type="match status" value="1"/>
</dbReference>
<dbReference type="PANTHER" id="PTHR43178">
    <property type="entry name" value="DIHYDROLIPOAMIDE ACETYLTRANSFERASE COMPONENT OF PYRUVATE DEHYDROGENASE COMPLEX"/>
    <property type="match status" value="1"/>
</dbReference>
<dbReference type="InterPro" id="IPR011053">
    <property type="entry name" value="Single_hybrid_motif"/>
</dbReference>
<evidence type="ECO:0000259" key="10">
    <source>
        <dbReference type="PROSITE" id="PS51826"/>
    </source>
</evidence>
<evidence type="ECO:0000256" key="1">
    <source>
        <dbReference type="ARBA" id="ARBA00001938"/>
    </source>
</evidence>